<evidence type="ECO:0000313" key="4">
    <source>
        <dbReference type="EMBL" id="MBB6714744.1"/>
    </source>
</evidence>
<dbReference type="PANTHER" id="PTHR37296">
    <property type="entry name" value="CONSERVED VIRULENCE FACTOR B"/>
    <property type="match status" value="1"/>
</dbReference>
<dbReference type="Gene3D" id="2.40.50.140">
    <property type="entry name" value="Nucleic acid-binding proteins"/>
    <property type="match status" value="1"/>
</dbReference>
<comment type="similarity">
    <text evidence="1">Belongs to the CvfB family.</text>
</comment>
<feature type="domain" description="Conserved virulence factor B first S1" evidence="2">
    <location>
        <begin position="4"/>
        <end position="64"/>
    </location>
</feature>
<dbReference type="Proteomes" id="UP000198597">
    <property type="component" value="Unassembled WGS sequence"/>
</dbReference>
<dbReference type="PIRSF" id="PIRSF012524">
    <property type="entry name" value="YitL_S1"/>
    <property type="match status" value="1"/>
</dbReference>
<evidence type="ECO:0000256" key="1">
    <source>
        <dbReference type="PIRNR" id="PIRNR012524"/>
    </source>
</evidence>
<dbReference type="EMBL" id="FNJM01000016">
    <property type="protein sequence ID" value="SDP76942.1"/>
    <property type="molecule type" value="Genomic_DNA"/>
</dbReference>
<evidence type="ECO:0000259" key="2">
    <source>
        <dbReference type="Pfam" id="PF13509"/>
    </source>
</evidence>
<dbReference type="PANTHER" id="PTHR37296:SF1">
    <property type="entry name" value="CONSERVED VIRULENCE FACTOR B"/>
    <property type="match status" value="1"/>
</dbReference>
<dbReference type="AlphaFoldDB" id="A0A1H0VEG7"/>
<dbReference type="Proteomes" id="UP000585258">
    <property type="component" value="Unassembled WGS sequence"/>
</dbReference>
<keyword evidence="6" id="KW-1185">Reference proteome</keyword>
<organism evidence="5 6">
    <name type="scientific">Clostridium gasigenes</name>
    <dbReference type="NCBI Taxonomy" id="94869"/>
    <lineage>
        <taxon>Bacteria</taxon>
        <taxon>Bacillati</taxon>
        <taxon>Bacillota</taxon>
        <taxon>Clostridia</taxon>
        <taxon>Eubacteriales</taxon>
        <taxon>Clostridiaceae</taxon>
        <taxon>Clostridium</taxon>
    </lineage>
</organism>
<reference evidence="5 6" key="1">
    <citation type="submission" date="2016-10" db="EMBL/GenBank/DDBJ databases">
        <authorList>
            <person name="de Groot N.N."/>
        </authorList>
    </citation>
    <scope>NUCLEOTIDE SEQUENCE [LARGE SCALE GENOMIC DNA]</scope>
    <source>
        <strain evidence="5 6">DSM 12272</strain>
    </source>
</reference>
<protein>
    <submittedName>
        <fullName evidence="4">DNA-binding protein</fullName>
    </submittedName>
</protein>
<dbReference type="InterPro" id="IPR012340">
    <property type="entry name" value="NA-bd_OB-fold"/>
</dbReference>
<evidence type="ECO:0000313" key="6">
    <source>
        <dbReference type="Proteomes" id="UP000198597"/>
    </source>
</evidence>
<evidence type="ECO:0000313" key="5">
    <source>
        <dbReference type="EMBL" id="SDP76942.1"/>
    </source>
</evidence>
<dbReference type="Pfam" id="PF13509">
    <property type="entry name" value="S1_2"/>
    <property type="match status" value="2"/>
</dbReference>
<dbReference type="Gene3D" id="1.10.10.10">
    <property type="entry name" value="Winged helix-like DNA-binding domain superfamily/Winged helix DNA-binding domain"/>
    <property type="match status" value="1"/>
</dbReference>
<dbReference type="EMBL" id="JACKWY010000004">
    <property type="protein sequence ID" value="MBB6714744.1"/>
    <property type="molecule type" value="Genomic_DNA"/>
</dbReference>
<feature type="domain" description="Conserved virulence factor B-like winged helix" evidence="3">
    <location>
        <begin position="223"/>
        <end position="279"/>
    </location>
</feature>
<feature type="domain" description="Conserved virulence factor B first S1" evidence="2">
    <location>
        <begin position="72"/>
        <end position="130"/>
    </location>
</feature>
<dbReference type="InterPro" id="IPR039566">
    <property type="entry name" value="CvfB_S1_st"/>
</dbReference>
<dbReference type="STRING" id="94869.SAMN04488529_11616"/>
<evidence type="ECO:0000313" key="7">
    <source>
        <dbReference type="Proteomes" id="UP000585258"/>
    </source>
</evidence>
<dbReference type="InterPro" id="IPR014464">
    <property type="entry name" value="CvfB_fam"/>
</dbReference>
<accession>A0A1H0VEG7</accession>
<dbReference type="InterPro" id="IPR040764">
    <property type="entry name" value="CvfB_WH"/>
</dbReference>
<name>A0A1H0VEG7_9CLOT</name>
<keyword evidence="4" id="KW-0238">DNA-binding</keyword>
<dbReference type="GeneID" id="65307942"/>
<dbReference type="GO" id="GO:0003677">
    <property type="term" value="F:DNA binding"/>
    <property type="evidence" value="ECO:0007669"/>
    <property type="project" value="UniProtKB-KW"/>
</dbReference>
<reference evidence="4 7" key="2">
    <citation type="submission" date="2020-08" db="EMBL/GenBank/DDBJ databases">
        <title>Clostridia isolated from Swiss meat.</title>
        <authorList>
            <person name="Wambui J."/>
            <person name="Stevens M.J.A."/>
            <person name="Stephan R."/>
        </authorList>
    </citation>
    <scope>NUCLEOTIDE SEQUENCE [LARGE SCALE GENOMIC DNA]</scope>
    <source>
        <strain evidence="4 7">CM001</strain>
    </source>
</reference>
<gene>
    <name evidence="4" type="ORF">H7E68_08365</name>
    <name evidence="5" type="ORF">SAMN04488529_11616</name>
</gene>
<dbReference type="OrthoDB" id="9801597at2"/>
<proteinExistence type="inferred from homology"/>
<sequence>MLNIGEYHVLKAVRKKDYGYFLQNEEGDSVLLPTSCIGKERVRIDDVLNVFVYKDSLDRPVASLAKPFVTAGEVGYLKVVMKTEFGAFISIGLDRDIFVPIKEQRFEIKENEKYLFYIYVDKTGRLAGTTDVEPYLRPLEEADNITYKVGDEMEAVVYSATPAGTLNVAIDCKYKGLVLPNEYFQSVYPGIELKLRVKRLYEDGVIGFSSRQKRLIERSSLQESILKHMDINGGFMAFNDKSAPEDIKATFNTSKNYFKMALGGLMKEGKIAQDLEGTRIVK</sequence>
<dbReference type="InterPro" id="IPR036388">
    <property type="entry name" value="WH-like_DNA-bd_sf"/>
</dbReference>
<dbReference type="Pfam" id="PF17783">
    <property type="entry name" value="WHD_CvfB"/>
    <property type="match status" value="1"/>
</dbReference>
<evidence type="ECO:0000259" key="3">
    <source>
        <dbReference type="Pfam" id="PF17783"/>
    </source>
</evidence>
<dbReference type="RefSeq" id="WP_089972505.1">
    <property type="nucleotide sequence ID" value="NZ_CP071376.1"/>
</dbReference>